<dbReference type="SUPFAM" id="SSF53335">
    <property type="entry name" value="S-adenosyl-L-methionine-dependent methyltransferases"/>
    <property type="match status" value="1"/>
</dbReference>
<keyword evidence="3" id="KW-0687">Ribonucleoprotein</keyword>
<organism evidence="3 4">
    <name type="scientific">Candidatus Magnetoglobus multicellularis str. Araruama</name>
    <dbReference type="NCBI Taxonomy" id="890399"/>
    <lineage>
        <taxon>Bacteria</taxon>
        <taxon>Pseudomonadati</taxon>
        <taxon>Thermodesulfobacteriota</taxon>
        <taxon>Desulfobacteria</taxon>
        <taxon>Desulfobacterales</taxon>
        <taxon>Desulfobacteraceae</taxon>
        <taxon>Candidatus Magnetoglobus</taxon>
    </lineage>
</organism>
<dbReference type="GO" id="GO:0008276">
    <property type="term" value="F:protein methyltransferase activity"/>
    <property type="evidence" value="ECO:0007669"/>
    <property type="project" value="TreeGrafter"/>
</dbReference>
<dbReference type="Gene3D" id="3.40.50.150">
    <property type="entry name" value="Vaccinia Virus protein VP39"/>
    <property type="match status" value="1"/>
</dbReference>
<dbReference type="InterPro" id="IPR050078">
    <property type="entry name" value="Ribosomal_L11_MeTrfase_PrmA"/>
</dbReference>
<keyword evidence="1 3" id="KW-0489">Methyltransferase</keyword>
<protein>
    <submittedName>
        <fullName evidence="3">Ribosomal protein L11 methyltransferase</fullName>
    </submittedName>
</protein>
<dbReference type="Proteomes" id="UP000189670">
    <property type="component" value="Unassembled WGS sequence"/>
</dbReference>
<evidence type="ECO:0000313" key="3">
    <source>
        <dbReference type="EMBL" id="ETR74696.1"/>
    </source>
</evidence>
<reference evidence="4" key="1">
    <citation type="submission" date="2012-11" db="EMBL/GenBank/DDBJ databases">
        <authorList>
            <person name="Lucero-Rivera Y.E."/>
            <person name="Tovar-Ramirez D."/>
        </authorList>
    </citation>
    <scope>NUCLEOTIDE SEQUENCE [LARGE SCALE GENOMIC DNA]</scope>
    <source>
        <strain evidence="4">Araruama</strain>
    </source>
</reference>
<dbReference type="EMBL" id="ATBP01000001">
    <property type="protein sequence ID" value="ETR74696.1"/>
    <property type="molecule type" value="Genomic_DNA"/>
</dbReference>
<dbReference type="Pfam" id="PF06325">
    <property type="entry name" value="PrmA"/>
    <property type="match status" value="1"/>
</dbReference>
<accession>A0A1V1PIP2</accession>
<dbReference type="CDD" id="cd02440">
    <property type="entry name" value="AdoMet_MTases"/>
    <property type="match status" value="1"/>
</dbReference>
<evidence type="ECO:0000256" key="1">
    <source>
        <dbReference type="ARBA" id="ARBA00022603"/>
    </source>
</evidence>
<comment type="caution">
    <text evidence="3">The sequence shown here is derived from an EMBL/GenBank/DDBJ whole genome shotgun (WGS) entry which is preliminary data.</text>
</comment>
<dbReference type="InterPro" id="IPR029063">
    <property type="entry name" value="SAM-dependent_MTases_sf"/>
</dbReference>
<dbReference type="AlphaFoldDB" id="A0A1V1PIP2"/>
<keyword evidence="3" id="KW-0689">Ribosomal protein</keyword>
<name>A0A1V1PIP2_9BACT</name>
<evidence type="ECO:0000313" key="4">
    <source>
        <dbReference type="Proteomes" id="UP000189670"/>
    </source>
</evidence>
<dbReference type="PANTHER" id="PTHR43648">
    <property type="entry name" value="ELECTRON TRANSFER FLAVOPROTEIN BETA SUBUNIT LYSINE METHYLTRANSFERASE"/>
    <property type="match status" value="1"/>
</dbReference>
<keyword evidence="2 3" id="KW-0808">Transferase</keyword>
<dbReference type="PANTHER" id="PTHR43648:SF1">
    <property type="entry name" value="ELECTRON TRANSFER FLAVOPROTEIN BETA SUBUNIT LYSINE METHYLTRANSFERASE"/>
    <property type="match status" value="1"/>
</dbReference>
<evidence type="ECO:0000256" key="2">
    <source>
        <dbReference type="ARBA" id="ARBA00022679"/>
    </source>
</evidence>
<dbReference type="GO" id="GO:0032259">
    <property type="term" value="P:methylation"/>
    <property type="evidence" value="ECO:0007669"/>
    <property type="project" value="UniProtKB-KW"/>
</dbReference>
<dbReference type="GO" id="GO:0005840">
    <property type="term" value="C:ribosome"/>
    <property type="evidence" value="ECO:0007669"/>
    <property type="project" value="UniProtKB-KW"/>
</dbReference>
<proteinExistence type="predicted"/>
<sequence length="264" mass="29039">MSNTINNAIMDLLVKTERLTPAQIFNQLPNKSRHSVMQAINQLVRDEQLIYSYELGTAFVRLSTNKAVTISNRIVLMPPERSLPEHLASKIVIKLAPGAAFGDGHHPTTILALKLLDAFFLHQQGFVVENALDIGTGTGVLAISASKLGANNVIATDRESVAVYEAKNNVSINQLETCITVIKSNGLPDGCFQLIIANLRFPSLLRLSGTLYDQLDAPGFVVCSGFKDSESENLIKQFEYHNFILLDCENSNQWSGALFLKNHN</sequence>
<gene>
    <name evidence="3" type="primary">prmA</name>
    <name evidence="3" type="ORF">OMM_00027</name>
</gene>